<organism evidence="6 7">
    <name type="scientific">Amanita thiersii Skay4041</name>
    <dbReference type="NCBI Taxonomy" id="703135"/>
    <lineage>
        <taxon>Eukaryota</taxon>
        <taxon>Fungi</taxon>
        <taxon>Dikarya</taxon>
        <taxon>Basidiomycota</taxon>
        <taxon>Agaricomycotina</taxon>
        <taxon>Agaricomycetes</taxon>
        <taxon>Agaricomycetidae</taxon>
        <taxon>Agaricales</taxon>
        <taxon>Pluteineae</taxon>
        <taxon>Amanitaceae</taxon>
        <taxon>Amanita</taxon>
    </lineage>
</organism>
<evidence type="ECO:0000256" key="4">
    <source>
        <dbReference type="SAM" id="MobiDB-lite"/>
    </source>
</evidence>
<dbReference type="Proteomes" id="UP000242287">
    <property type="component" value="Unassembled WGS sequence"/>
</dbReference>
<dbReference type="CDD" id="cd20383">
    <property type="entry name" value="Tudor_53BP1"/>
    <property type="match status" value="1"/>
</dbReference>
<evidence type="ECO:0000313" key="6">
    <source>
        <dbReference type="EMBL" id="PFH54280.1"/>
    </source>
</evidence>
<feature type="region of interest" description="Disordered" evidence="4">
    <location>
        <begin position="256"/>
        <end position="355"/>
    </location>
</feature>
<dbReference type="InterPro" id="IPR047249">
    <property type="entry name" value="BRCT_p53bp1-like_rpt1"/>
</dbReference>
<feature type="domain" description="BRCT" evidence="5">
    <location>
        <begin position="829"/>
        <end position="945"/>
    </location>
</feature>
<feature type="region of interest" description="Disordered" evidence="4">
    <location>
        <begin position="37"/>
        <end position="59"/>
    </location>
</feature>
<dbReference type="PROSITE" id="PS50172">
    <property type="entry name" value="BRCT"/>
    <property type="match status" value="1"/>
</dbReference>
<dbReference type="PANTHER" id="PTHR15321">
    <property type="entry name" value="TUMOR SUPPRESSOR P53-BINDING PROTEIN 1"/>
    <property type="match status" value="1"/>
</dbReference>
<reference evidence="6 7" key="1">
    <citation type="submission" date="2014-02" db="EMBL/GenBank/DDBJ databases">
        <title>Transposable element dynamics among asymbiotic and ectomycorrhizal Amanita fungi.</title>
        <authorList>
            <consortium name="DOE Joint Genome Institute"/>
            <person name="Hess J."/>
            <person name="Skrede I."/>
            <person name="Wolfe B."/>
            <person name="LaButti K."/>
            <person name="Ohm R.A."/>
            <person name="Grigoriev I.V."/>
            <person name="Pringle A."/>
        </authorList>
    </citation>
    <scope>NUCLEOTIDE SEQUENCE [LARGE SCALE GENOMIC DNA]</scope>
    <source>
        <strain evidence="6 7">SKay4041</strain>
    </source>
</reference>
<dbReference type="STRING" id="703135.A0A2A9P0Z3"/>
<keyword evidence="2" id="KW-0227">DNA damage</keyword>
<dbReference type="InterPro" id="IPR036420">
    <property type="entry name" value="BRCT_dom_sf"/>
</dbReference>
<dbReference type="EMBL" id="KZ301970">
    <property type="protein sequence ID" value="PFH54280.1"/>
    <property type="molecule type" value="Genomic_DNA"/>
</dbReference>
<dbReference type="AlphaFoldDB" id="A0A2A9P0Z3"/>
<dbReference type="GO" id="GO:0045944">
    <property type="term" value="P:positive regulation of transcription by RNA polymerase II"/>
    <property type="evidence" value="ECO:0007669"/>
    <property type="project" value="TreeGrafter"/>
</dbReference>
<feature type="compositionally biased region" description="Polar residues" evidence="4">
    <location>
        <begin position="98"/>
        <end position="114"/>
    </location>
</feature>
<feature type="compositionally biased region" description="Low complexity" evidence="4">
    <location>
        <begin position="49"/>
        <end position="59"/>
    </location>
</feature>
<dbReference type="Gene3D" id="2.30.30.140">
    <property type="match status" value="1"/>
</dbReference>
<dbReference type="SUPFAM" id="SSF52113">
    <property type="entry name" value="BRCT domain"/>
    <property type="match status" value="1"/>
</dbReference>
<protein>
    <recommendedName>
        <fullName evidence="5">BRCT domain-containing protein</fullName>
    </recommendedName>
</protein>
<dbReference type="InterPro" id="IPR001357">
    <property type="entry name" value="BRCT_dom"/>
</dbReference>
<feature type="compositionally biased region" description="Basic and acidic residues" evidence="4">
    <location>
        <begin position="470"/>
        <end position="479"/>
    </location>
</feature>
<dbReference type="OrthoDB" id="129353at2759"/>
<evidence type="ECO:0000259" key="5">
    <source>
        <dbReference type="PROSITE" id="PS50172"/>
    </source>
</evidence>
<feature type="compositionally biased region" description="Low complexity" evidence="4">
    <location>
        <begin position="341"/>
        <end position="352"/>
    </location>
</feature>
<evidence type="ECO:0000256" key="1">
    <source>
        <dbReference type="ARBA" id="ARBA00004123"/>
    </source>
</evidence>
<evidence type="ECO:0000256" key="2">
    <source>
        <dbReference type="ARBA" id="ARBA00022763"/>
    </source>
</evidence>
<evidence type="ECO:0000313" key="7">
    <source>
        <dbReference type="Proteomes" id="UP000242287"/>
    </source>
</evidence>
<dbReference type="GO" id="GO:0042393">
    <property type="term" value="F:histone binding"/>
    <property type="evidence" value="ECO:0007669"/>
    <property type="project" value="TreeGrafter"/>
</dbReference>
<dbReference type="GO" id="GO:0000077">
    <property type="term" value="P:DNA damage checkpoint signaling"/>
    <property type="evidence" value="ECO:0007669"/>
    <property type="project" value="TreeGrafter"/>
</dbReference>
<dbReference type="InterPro" id="IPR041297">
    <property type="entry name" value="Crb2_Tudor"/>
</dbReference>
<dbReference type="InterPro" id="IPR047250">
    <property type="entry name" value="BRCT_p53bp1-like_rpt2"/>
</dbReference>
<comment type="subcellular location">
    <subcellularLocation>
        <location evidence="1">Nucleus</location>
    </subcellularLocation>
</comment>
<sequence length="1098" mass="120628">MEHLKFSSDTEDSQASQLIQNVLDHASSSSLNVNRHTHLHSNNKHDSISNDSTADSSLSSRNTLLTSQYLSHGLAESQSHAFNQVEVDEGSQKENFTRDTFVSPSSHPFSITKNPKSKARYQEPARLHSGETEVVKPKPITSRHAHTKAGDHLSKIVHSGLRNNKPSSRSRSSSKEIELSQTSFGVDTTDLERRFLASAPQFQVPLSELVDRRSLSPVVRKPQGRILVSATPSDSEENQTPVTKYNAKEVNQQYNNNAMPLDDDSISQHSNSSSTPGSSLYDSRNAEQPAEGLQATQPSTQHDESEVNFLPNSDWLLSAAPKTSSPGGSNQPKGDTVPEATSSTSGGRSLLGMVDRNNKWRYQRCQELIRRNNQAATTNGSIAAQQNSVVQEVSTTYEAEAELPPSVDSRKTSTVPPHLRRDQMRNQTAPKDTMDVVPDSEPSREEVSSLALNEPAPRVDDAGGTRVRKQTRESDRLSGDDEEEDIPLAKVAPKLERRPKASSRAAKAPLVNVPKISSRMEPAEVPSSVPEQDAHLATPLRSLRSRPGNFRSTKSGRNQVRKFPSASNQNRVKGQASDEEVKASTSESENLDTAPGPVREQTEPAEEEYQEADNAASSRKRKRGVLPTKIPPVAAKGSVTRGAKAPRSGVLAQAPSGRQTKRMRSMTSSTAKITNSEATRVFALWRQDGHYYAGTVHSLQPDSRYLIKFDDNTEAIVNLEQMRLCKLRPGDDVLLQGRTRSSKVLDSSKMDNDLVVVDIDGETEKIDISLLRIASRTIKSAWKNRLLITEDITPVISPIKAFDSPTPSGVSLASAQSGKSIRKKFLSKTGFIVTVSAGNGNWEKEKESLLTTIKDSGGIVFDDWATGVRMEGKHAYNNNRWVLNKDEVQWCSKEDIERIFLLADDASQKPKFLIALALGVPCLSVNWLHDSVLAGEEKEWSAYLLPQGYSDTLSARISQQVDVDWGNSVHQLTDIMDNTVPAKVLQNKSILCVGIDMVPQPKGKRLVGTDEKAQEASNAVARIIMCMGPQRVEAVTELRYASAHPSNYDYIVAKDPSSLVADLTGCIVVSWAWVKDCLIASRQLPLPLLQQEESSQEA</sequence>
<feature type="region of interest" description="Disordered" evidence="4">
    <location>
        <begin position="98"/>
        <end position="182"/>
    </location>
</feature>
<dbReference type="GO" id="GO:0005634">
    <property type="term" value="C:nucleus"/>
    <property type="evidence" value="ECO:0007669"/>
    <property type="project" value="UniProtKB-SubCell"/>
</dbReference>
<gene>
    <name evidence="6" type="ORF">AMATHDRAFT_53168</name>
</gene>
<feature type="region of interest" description="Disordered" evidence="4">
    <location>
        <begin position="395"/>
        <end position="671"/>
    </location>
</feature>
<feature type="compositionally biased region" description="Basic and acidic residues" evidence="4">
    <location>
        <begin position="120"/>
        <end position="136"/>
    </location>
</feature>
<dbReference type="PANTHER" id="PTHR15321:SF3">
    <property type="entry name" value="TP53-BINDING PROTEIN 1"/>
    <property type="match status" value="1"/>
</dbReference>
<feature type="compositionally biased region" description="Polar residues" evidence="4">
    <location>
        <begin position="321"/>
        <end position="333"/>
    </location>
</feature>
<dbReference type="CDD" id="cd17745">
    <property type="entry name" value="BRCT_p53bp1_rpt1"/>
    <property type="match status" value="1"/>
</dbReference>
<name>A0A2A9P0Z3_9AGAR</name>
<accession>A0A2A9P0Z3</accession>
<keyword evidence="3" id="KW-0539">Nucleus</keyword>
<dbReference type="CDD" id="cd17724">
    <property type="entry name" value="BRCT_p53bp1_rpt2"/>
    <property type="match status" value="1"/>
</dbReference>
<dbReference type="Gene3D" id="3.40.50.10190">
    <property type="entry name" value="BRCT domain"/>
    <property type="match status" value="1"/>
</dbReference>
<proteinExistence type="predicted"/>
<dbReference type="InterPro" id="IPR047252">
    <property type="entry name" value="TP53BP1-like"/>
</dbReference>
<dbReference type="SUPFAM" id="SSF63748">
    <property type="entry name" value="Tudor/PWWP/MBT"/>
    <property type="match status" value="1"/>
</dbReference>
<dbReference type="Pfam" id="PF18115">
    <property type="entry name" value="Tudor_3"/>
    <property type="match status" value="1"/>
</dbReference>
<evidence type="ECO:0000256" key="3">
    <source>
        <dbReference type="ARBA" id="ARBA00023242"/>
    </source>
</evidence>
<keyword evidence="7" id="KW-1185">Reference proteome</keyword>